<reference evidence="16 17" key="1">
    <citation type="submission" date="2010-12" db="EMBL/GenBank/DDBJ databases">
        <title>Whole genome sequence of Anaerolinea thermophila UNI-1.</title>
        <authorList>
            <person name="Narita-Yamada S."/>
            <person name="Kishi E."/>
            <person name="Watanabe Y."/>
            <person name="Takasaki K."/>
            <person name="Ankai A."/>
            <person name="Oguchi A."/>
            <person name="Fukui S."/>
            <person name="Takahashi M."/>
            <person name="Yashiro I."/>
            <person name="Hosoyama A."/>
            <person name="Sekiguchi Y."/>
            <person name="Hanada S."/>
            <person name="Fujita N."/>
        </authorList>
    </citation>
    <scope>NUCLEOTIDE SEQUENCE [LARGE SCALE GENOMIC DNA]</scope>
    <source>
        <strain evidence="17">DSM 14523 / JCM 11388 / NBRC 100420 / UNI-1</strain>
    </source>
</reference>
<keyword evidence="13" id="KW-0963">Cytoplasm</keyword>
<dbReference type="AlphaFoldDB" id="E8N0Y2"/>
<dbReference type="SUPFAM" id="SSF55060">
    <property type="entry name" value="GHMP Kinase, C-terminal domain"/>
    <property type="match status" value="1"/>
</dbReference>
<evidence type="ECO:0000256" key="7">
    <source>
        <dbReference type="ARBA" id="ARBA00022697"/>
    </source>
</evidence>
<name>E8N0Y2_ANATU</name>
<feature type="domain" description="GHMP kinase N-terminal" evidence="14">
    <location>
        <begin position="58"/>
        <end position="141"/>
    </location>
</feature>
<dbReference type="Gene3D" id="3.30.230.10">
    <property type="match status" value="1"/>
</dbReference>
<dbReference type="eggNOG" id="COG0083">
    <property type="taxonomic scope" value="Bacteria"/>
</dbReference>
<evidence type="ECO:0000313" key="16">
    <source>
        <dbReference type="EMBL" id="BAJ62527.1"/>
    </source>
</evidence>
<accession>E8N0Y2</accession>
<dbReference type="PANTHER" id="PTHR20861:SF1">
    <property type="entry name" value="HOMOSERINE KINASE"/>
    <property type="match status" value="1"/>
</dbReference>
<keyword evidence="6 13" id="KW-0808">Transferase</keyword>
<dbReference type="SUPFAM" id="SSF54211">
    <property type="entry name" value="Ribosomal protein S5 domain 2-like"/>
    <property type="match status" value="1"/>
</dbReference>
<protein>
    <recommendedName>
        <fullName evidence="4 13">Homoserine kinase</fullName>
        <shortName evidence="13">HK</shortName>
        <shortName evidence="13">HSK</shortName>
        <ecNumber evidence="3 13">2.7.1.39</ecNumber>
    </recommendedName>
</protein>
<dbReference type="InterPro" id="IPR006204">
    <property type="entry name" value="GHMP_kinase_N_dom"/>
</dbReference>
<dbReference type="Pfam" id="PF00288">
    <property type="entry name" value="GHMP_kinases_N"/>
    <property type="match status" value="1"/>
</dbReference>
<dbReference type="GO" id="GO:0009088">
    <property type="term" value="P:threonine biosynthetic process"/>
    <property type="evidence" value="ECO:0007669"/>
    <property type="project" value="UniProtKB-UniRule"/>
</dbReference>
<dbReference type="STRING" id="926569.ANT_04930"/>
<gene>
    <name evidence="13 16" type="primary">thrB</name>
    <name evidence="16" type="ordered locus">ANT_04930</name>
</gene>
<comment type="subcellular location">
    <subcellularLocation>
        <location evidence="13">Cytoplasm</location>
    </subcellularLocation>
</comment>
<dbReference type="InterPro" id="IPR000870">
    <property type="entry name" value="Homoserine_kinase"/>
</dbReference>
<keyword evidence="17" id="KW-1185">Reference proteome</keyword>
<evidence type="ECO:0000256" key="8">
    <source>
        <dbReference type="ARBA" id="ARBA00022741"/>
    </source>
</evidence>
<dbReference type="HOGENOM" id="CLU_041243_0_2_0"/>
<organism evidence="16 17">
    <name type="scientific">Anaerolinea thermophila (strain DSM 14523 / JCM 11388 / NBRC 100420 / UNI-1)</name>
    <dbReference type="NCBI Taxonomy" id="926569"/>
    <lineage>
        <taxon>Bacteria</taxon>
        <taxon>Bacillati</taxon>
        <taxon>Chloroflexota</taxon>
        <taxon>Anaerolineae</taxon>
        <taxon>Anaerolineales</taxon>
        <taxon>Anaerolineaceae</taxon>
        <taxon>Anaerolinea</taxon>
    </lineage>
</organism>
<dbReference type="InterPro" id="IPR014721">
    <property type="entry name" value="Ribsml_uS5_D2-typ_fold_subgr"/>
</dbReference>
<comment type="function">
    <text evidence="12 13">Catalyzes the ATP-dependent phosphorylation of L-homoserine to L-homoserine phosphate.</text>
</comment>
<dbReference type="PIRSF" id="PIRSF000676">
    <property type="entry name" value="Homoser_kin"/>
    <property type="match status" value="1"/>
</dbReference>
<dbReference type="InParanoid" id="E8N0Y2"/>
<keyword evidence="8 13" id="KW-0547">Nucleotide-binding</keyword>
<comment type="similarity">
    <text evidence="2 13">Belongs to the GHMP kinase family. Homoserine kinase subfamily.</text>
</comment>
<dbReference type="RefSeq" id="WP_013558923.1">
    <property type="nucleotide sequence ID" value="NC_014960.1"/>
</dbReference>
<keyword evidence="5 13" id="KW-0028">Amino-acid biosynthesis</keyword>
<dbReference type="HAMAP" id="MF_00384">
    <property type="entry name" value="Homoser_kinase"/>
    <property type="match status" value="1"/>
</dbReference>
<evidence type="ECO:0000259" key="14">
    <source>
        <dbReference type="Pfam" id="PF00288"/>
    </source>
</evidence>
<keyword evidence="7 13" id="KW-0791">Threonine biosynthesis</keyword>
<evidence type="ECO:0000256" key="12">
    <source>
        <dbReference type="ARBA" id="ARBA00049954"/>
    </source>
</evidence>
<dbReference type="InterPro" id="IPR020568">
    <property type="entry name" value="Ribosomal_Su5_D2-typ_SF"/>
</dbReference>
<dbReference type="NCBIfam" id="TIGR00191">
    <property type="entry name" value="thrB"/>
    <property type="match status" value="1"/>
</dbReference>
<dbReference type="OrthoDB" id="9769912at2"/>
<evidence type="ECO:0000256" key="4">
    <source>
        <dbReference type="ARBA" id="ARBA00017858"/>
    </source>
</evidence>
<dbReference type="GO" id="GO:0005524">
    <property type="term" value="F:ATP binding"/>
    <property type="evidence" value="ECO:0007669"/>
    <property type="project" value="UniProtKB-UniRule"/>
</dbReference>
<evidence type="ECO:0000256" key="10">
    <source>
        <dbReference type="ARBA" id="ARBA00022840"/>
    </source>
</evidence>
<dbReference type="KEGG" id="atm:ANT_04930"/>
<dbReference type="PRINTS" id="PR00958">
    <property type="entry name" value="HOMSERKINASE"/>
</dbReference>
<dbReference type="EMBL" id="AP012029">
    <property type="protein sequence ID" value="BAJ62527.1"/>
    <property type="molecule type" value="Genomic_DNA"/>
</dbReference>
<dbReference type="PANTHER" id="PTHR20861">
    <property type="entry name" value="HOMOSERINE/4-DIPHOSPHOCYTIDYL-2-C-METHYL-D-ERYTHRITOL KINASE"/>
    <property type="match status" value="1"/>
</dbReference>
<comment type="catalytic activity">
    <reaction evidence="11 13">
        <text>L-homoserine + ATP = O-phospho-L-homoserine + ADP + H(+)</text>
        <dbReference type="Rhea" id="RHEA:13985"/>
        <dbReference type="ChEBI" id="CHEBI:15378"/>
        <dbReference type="ChEBI" id="CHEBI:30616"/>
        <dbReference type="ChEBI" id="CHEBI:57476"/>
        <dbReference type="ChEBI" id="CHEBI:57590"/>
        <dbReference type="ChEBI" id="CHEBI:456216"/>
        <dbReference type="EC" id="2.7.1.39"/>
    </reaction>
</comment>
<dbReference type="Gene3D" id="3.30.70.890">
    <property type="entry name" value="GHMP kinase, C-terminal domain"/>
    <property type="match status" value="1"/>
</dbReference>
<dbReference type="GO" id="GO:0004413">
    <property type="term" value="F:homoserine kinase activity"/>
    <property type="evidence" value="ECO:0007669"/>
    <property type="project" value="UniProtKB-UniRule"/>
</dbReference>
<feature type="domain" description="GHMP kinase C-terminal" evidence="15">
    <location>
        <begin position="202"/>
        <end position="276"/>
    </location>
</feature>
<dbReference type="PROSITE" id="PS00627">
    <property type="entry name" value="GHMP_KINASES_ATP"/>
    <property type="match status" value="1"/>
</dbReference>
<dbReference type="EC" id="2.7.1.39" evidence="3 13"/>
<evidence type="ECO:0000256" key="11">
    <source>
        <dbReference type="ARBA" id="ARBA00049375"/>
    </source>
</evidence>
<dbReference type="InterPro" id="IPR036554">
    <property type="entry name" value="GHMP_kinase_C_sf"/>
</dbReference>
<dbReference type="UniPathway" id="UPA00050">
    <property type="reaction ID" value="UER00064"/>
</dbReference>
<evidence type="ECO:0000259" key="15">
    <source>
        <dbReference type="Pfam" id="PF08544"/>
    </source>
</evidence>
<evidence type="ECO:0000256" key="6">
    <source>
        <dbReference type="ARBA" id="ARBA00022679"/>
    </source>
</evidence>
<dbReference type="InterPro" id="IPR006203">
    <property type="entry name" value="GHMP_knse_ATP-bd_CS"/>
</dbReference>
<keyword evidence="10 13" id="KW-0067">ATP-binding</keyword>
<evidence type="ECO:0000256" key="9">
    <source>
        <dbReference type="ARBA" id="ARBA00022777"/>
    </source>
</evidence>
<keyword evidence="9 13" id="KW-0418">Kinase</keyword>
<sequence>MNFTVRVPATTANLGPGFDCLGLALDLWNEAEFCFEGEGICVEIHGEGAEALSKKPDNLILTAFFRLLHQLGAPKPRGVRLRVQNHVPVGSGLGSSASAVVAGLLAARAWSGRDIPAERLLDVAVSLEGHADNASAALFGGLTVSVNTPQGWLVERFEPAPMQMVVVLPQFSLSTRSARLALPALLEHGDAVFNLGRTALVVEALRRGDLELLGRVMDDRLHQPYRLPLIPGAQDALRAAKEAGAAAVALSGAGPSLIAFPYQDPEPVAHSMQTAFQKQGVPARAFYLHSTPLGAQILG</sequence>
<evidence type="ECO:0000313" key="17">
    <source>
        <dbReference type="Proteomes" id="UP000008922"/>
    </source>
</evidence>
<evidence type="ECO:0000256" key="13">
    <source>
        <dbReference type="HAMAP-Rule" id="MF_00384"/>
    </source>
</evidence>
<comment type="pathway">
    <text evidence="1 13">Amino-acid biosynthesis; L-threonine biosynthesis; L-threonine from L-aspartate: step 4/5.</text>
</comment>
<evidence type="ECO:0000256" key="5">
    <source>
        <dbReference type="ARBA" id="ARBA00022605"/>
    </source>
</evidence>
<dbReference type="FunCoup" id="E8N0Y2">
    <property type="interactions" value="274"/>
</dbReference>
<evidence type="ECO:0000256" key="1">
    <source>
        <dbReference type="ARBA" id="ARBA00005015"/>
    </source>
</evidence>
<evidence type="ECO:0000256" key="3">
    <source>
        <dbReference type="ARBA" id="ARBA00012078"/>
    </source>
</evidence>
<evidence type="ECO:0000256" key="2">
    <source>
        <dbReference type="ARBA" id="ARBA00007370"/>
    </source>
</evidence>
<dbReference type="Pfam" id="PF08544">
    <property type="entry name" value="GHMP_kinases_C"/>
    <property type="match status" value="1"/>
</dbReference>
<dbReference type="InterPro" id="IPR013750">
    <property type="entry name" value="GHMP_kinase_C_dom"/>
</dbReference>
<feature type="binding site" evidence="13">
    <location>
        <begin position="88"/>
        <end position="98"/>
    </location>
    <ligand>
        <name>ATP</name>
        <dbReference type="ChEBI" id="CHEBI:30616"/>
    </ligand>
</feature>
<dbReference type="Proteomes" id="UP000008922">
    <property type="component" value="Chromosome"/>
</dbReference>
<proteinExistence type="inferred from homology"/>
<dbReference type="GO" id="GO:0005737">
    <property type="term" value="C:cytoplasm"/>
    <property type="evidence" value="ECO:0007669"/>
    <property type="project" value="UniProtKB-SubCell"/>
</dbReference>